<comment type="caution">
    <text evidence="1">The sequence shown here is derived from an EMBL/GenBank/DDBJ whole genome shotgun (WGS) entry which is preliminary data.</text>
</comment>
<protein>
    <submittedName>
        <fullName evidence="1">Uncharacterized protein</fullName>
    </submittedName>
</protein>
<keyword evidence="2" id="KW-1185">Reference proteome</keyword>
<organism evidence="1 2">
    <name type="scientific">Rhizobium mesosinicum</name>
    <dbReference type="NCBI Taxonomy" id="335017"/>
    <lineage>
        <taxon>Bacteria</taxon>
        <taxon>Pseudomonadati</taxon>
        <taxon>Pseudomonadota</taxon>
        <taxon>Alphaproteobacteria</taxon>
        <taxon>Hyphomicrobiales</taxon>
        <taxon>Rhizobiaceae</taxon>
        <taxon>Rhizobium/Agrobacterium group</taxon>
        <taxon>Rhizobium</taxon>
    </lineage>
</organism>
<reference evidence="1 2" key="1">
    <citation type="journal article" date="2021" name="MBio">
        <title>Poor Competitiveness of Bradyrhizobium in Pigeon Pea Root Colonization in Indian Soils.</title>
        <authorList>
            <person name="Chalasani D."/>
            <person name="Basu A."/>
            <person name="Pullabhotla S.V.S.R.N."/>
            <person name="Jorrin B."/>
            <person name="Neal A.L."/>
            <person name="Poole P.S."/>
            <person name="Podile A.R."/>
            <person name="Tkacz A."/>
        </authorList>
    </citation>
    <scope>NUCLEOTIDE SEQUENCE [LARGE SCALE GENOMIC DNA]</scope>
    <source>
        <strain evidence="1 2">HU56</strain>
    </source>
</reference>
<dbReference type="Proteomes" id="UP000717752">
    <property type="component" value="Unassembled WGS sequence"/>
</dbReference>
<dbReference type="RefSeq" id="WP_220332694.1">
    <property type="nucleotide sequence ID" value="NZ_JAEUAK010000001.1"/>
</dbReference>
<name>A0ABS7GMF1_9HYPH</name>
<evidence type="ECO:0000313" key="2">
    <source>
        <dbReference type="Proteomes" id="UP000717752"/>
    </source>
</evidence>
<evidence type="ECO:0000313" key="1">
    <source>
        <dbReference type="EMBL" id="MBW9051158.1"/>
    </source>
</evidence>
<accession>A0ABS7GMF1</accession>
<dbReference type="EMBL" id="JAEUAK010000001">
    <property type="protein sequence ID" value="MBW9051158.1"/>
    <property type="molecule type" value="Genomic_DNA"/>
</dbReference>
<proteinExistence type="predicted"/>
<gene>
    <name evidence="1" type="ORF">JNB85_01880</name>
</gene>
<sequence length="395" mass="44335">MPMYQASDVYTLKSGHFPAMFEEAARRRGGFTYHGQLMFSGPDAAIEVEGTSLRIFMNGLPCDNPYFRALVDNYRASILKRAARLRKAAADRVIFTGVWHHVDFEEKPKFEAYIIHIVSDGGPIDSARYKLEMFDYDYPGEGFYKAPKLDTLTIDETLDELRFRAERLARMDNCSDASSGLKPLQGVIWFPIGRDAKCAPIIVSRTTGVKAYLKELKGPDTWPEVSNEAAVVSARIAFSEALTEAQTLGTITDSLQNAYERLDEHSRLLSNDSAEYDLGWTLRQLASTSIGIHGGKLCLRADPVGPVTVAELANSSRARGYWLQISDADEDPYSSVFHCFDDEARLGRNREPTMRLHSQPGLPHDCLLATPWFQIGDSERRMRYMAVGDEPVLSW</sequence>